<protein>
    <submittedName>
        <fullName evidence="1">Uncharacterized protein</fullName>
    </submittedName>
</protein>
<gene>
    <name evidence="3" type="ORF">UFOVP1222_9</name>
    <name evidence="1" type="ORF">UFOVP477_26</name>
    <name evidence="2" type="ORF">UFOVP798_30</name>
</gene>
<organism evidence="1">
    <name type="scientific">uncultured Caudovirales phage</name>
    <dbReference type="NCBI Taxonomy" id="2100421"/>
    <lineage>
        <taxon>Viruses</taxon>
        <taxon>Duplodnaviria</taxon>
        <taxon>Heunggongvirae</taxon>
        <taxon>Uroviricota</taxon>
        <taxon>Caudoviricetes</taxon>
        <taxon>Peduoviridae</taxon>
        <taxon>Maltschvirus</taxon>
        <taxon>Maltschvirus maltsch</taxon>
    </lineage>
</organism>
<sequence>MKDYVRKTTGHTQLLYALAQARRRGEKADVYISQQAAEEIVIQFRLEKKLKQKQYNHEPEHKTTR</sequence>
<dbReference type="EMBL" id="LR796752">
    <property type="protein sequence ID" value="CAB4163503.1"/>
    <property type="molecule type" value="Genomic_DNA"/>
</dbReference>
<evidence type="ECO:0000313" key="3">
    <source>
        <dbReference type="EMBL" id="CAB4191179.1"/>
    </source>
</evidence>
<name>A0A6J5MGF6_9CAUD</name>
<accession>A0A6J5MGF6</accession>
<dbReference type="EMBL" id="LR796455">
    <property type="protein sequence ID" value="CAB4145688.1"/>
    <property type="molecule type" value="Genomic_DNA"/>
</dbReference>
<evidence type="ECO:0000313" key="2">
    <source>
        <dbReference type="EMBL" id="CAB4163503.1"/>
    </source>
</evidence>
<evidence type="ECO:0000313" key="1">
    <source>
        <dbReference type="EMBL" id="CAB4145688.1"/>
    </source>
</evidence>
<dbReference type="EMBL" id="LR797167">
    <property type="protein sequence ID" value="CAB4191179.1"/>
    <property type="molecule type" value="Genomic_DNA"/>
</dbReference>
<proteinExistence type="predicted"/>
<reference evidence="1" key="1">
    <citation type="submission" date="2020-04" db="EMBL/GenBank/DDBJ databases">
        <authorList>
            <person name="Chiriac C."/>
            <person name="Salcher M."/>
            <person name="Ghai R."/>
            <person name="Kavagutti S V."/>
        </authorList>
    </citation>
    <scope>NUCLEOTIDE SEQUENCE</scope>
</reference>